<dbReference type="EMBL" id="JAUSVF010000003">
    <property type="protein sequence ID" value="MDQ0323561.1"/>
    <property type="molecule type" value="Genomic_DNA"/>
</dbReference>
<organism evidence="1 2">
    <name type="scientific">Pararhizobium capsulatum DSM 1112</name>
    <dbReference type="NCBI Taxonomy" id="1121113"/>
    <lineage>
        <taxon>Bacteria</taxon>
        <taxon>Pseudomonadati</taxon>
        <taxon>Pseudomonadota</taxon>
        <taxon>Alphaproteobacteria</taxon>
        <taxon>Hyphomicrobiales</taxon>
        <taxon>Rhizobiaceae</taxon>
        <taxon>Rhizobium/Agrobacterium group</taxon>
        <taxon>Pararhizobium</taxon>
    </lineage>
</organism>
<name>A0ABU0BZ79_9HYPH</name>
<evidence type="ECO:0000313" key="2">
    <source>
        <dbReference type="Proteomes" id="UP001230207"/>
    </source>
</evidence>
<gene>
    <name evidence="1" type="ORF">QO002_005767</name>
</gene>
<reference evidence="1 2" key="1">
    <citation type="submission" date="2023-07" db="EMBL/GenBank/DDBJ databases">
        <title>Genomic Encyclopedia of Type Strains, Phase IV (KMG-IV): sequencing the most valuable type-strain genomes for metagenomic binning, comparative biology and taxonomic classification.</title>
        <authorList>
            <person name="Goeker M."/>
        </authorList>
    </citation>
    <scope>NUCLEOTIDE SEQUENCE [LARGE SCALE GENOMIC DNA]</scope>
    <source>
        <strain evidence="1 2">DSM 1112</strain>
    </source>
</reference>
<evidence type="ECO:0000313" key="1">
    <source>
        <dbReference type="EMBL" id="MDQ0323561.1"/>
    </source>
</evidence>
<dbReference type="RefSeq" id="WP_307236155.1">
    <property type="nucleotide sequence ID" value="NZ_JAUSVF010000003.1"/>
</dbReference>
<keyword evidence="2" id="KW-1185">Reference proteome</keyword>
<protein>
    <submittedName>
        <fullName evidence="1">Uncharacterized protein</fullName>
    </submittedName>
</protein>
<comment type="caution">
    <text evidence="1">The sequence shown here is derived from an EMBL/GenBank/DDBJ whole genome shotgun (WGS) entry which is preliminary data.</text>
</comment>
<proteinExistence type="predicted"/>
<accession>A0ABU0BZ79</accession>
<dbReference type="Proteomes" id="UP001230207">
    <property type="component" value="Unassembled WGS sequence"/>
</dbReference>
<sequence length="66" mass="7362">MTARHPHPMISFHRLKTARFKVETEMAGLISRLELQGLAKPEIGLHLAAVADDCAAELVKARRVEE</sequence>